<dbReference type="Proteomes" id="UP000007460">
    <property type="component" value="Chromosome"/>
</dbReference>
<protein>
    <submittedName>
        <fullName evidence="4">Acetyltransferase, GNAT family</fullName>
        <ecNumber evidence="4">2.3.1.267</ecNumber>
    </submittedName>
</protein>
<feature type="domain" description="N-acetyltransferase" evidence="3">
    <location>
        <begin position="1"/>
        <end position="159"/>
    </location>
</feature>
<dbReference type="Pfam" id="PF00583">
    <property type="entry name" value="Acetyltransf_1"/>
    <property type="match status" value="1"/>
</dbReference>
<dbReference type="InterPro" id="IPR000182">
    <property type="entry name" value="GNAT_dom"/>
</dbReference>
<accession>D5BR18</accession>
<dbReference type="PANTHER" id="PTHR43877">
    <property type="entry name" value="AMINOALKYLPHOSPHONATE N-ACETYLTRANSFERASE-RELATED-RELATED"/>
    <property type="match status" value="1"/>
</dbReference>
<dbReference type="STRING" id="488538.SAR116_0489"/>
<evidence type="ECO:0000313" key="4">
    <source>
        <dbReference type="EMBL" id="ADE38732.1"/>
    </source>
</evidence>
<dbReference type="SUPFAM" id="SSF55729">
    <property type="entry name" value="Acyl-CoA N-acyltransferases (Nat)"/>
    <property type="match status" value="1"/>
</dbReference>
<dbReference type="InterPro" id="IPR016181">
    <property type="entry name" value="Acyl_CoA_acyltransferase"/>
</dbReference>
<dbReference type="RefSeq" id="WP_013045361.1">
    <property type="nucleotide sequence ID" value="NC_014010.1"/>
</dbReference>
<proteinExistence type="predicted"/>
<evidence type="ECO:0000313" key="5">
    <source>
        <dbReference type="Proteomes" id="UP000007460"/>
    </source>
</evidence>
<sequence>MKIRKATMDDAETCAAIAVAAYRDYVPLMGRRPAPMLADYAAHIADDIVFVVEDKVADTKSDSGKRDDFDIVGFAIIVKKGDDYWLENVAVTPMAAGKGLGKRMMDFIEDYLRPLCDRYQLYTNVKMERNISWYHALGFSETFRGEVDGYDRVYFEKEF</sequence>
<keyword evidence="1 4" id="KW-0808">Transferase</keyword>
<dbReference type="PROSITE" id="PS51186">
    <property type="entry name" value="GNAT"/>
    <property type="match status" value="1"/>
</dbReference>
<evidence type="ECO:0000256" key="2">
    <source>
        <dbReference type="ARBA" id="ARBA00023315"/>
    </source>
</evidence>
<reference evidence="4 5" key="1">
    <citation type="journal article" date="2010" name="J. Bacteriol.">
        <title>Complete genome sequence of "Candidatus Puniceispirillum marinum" IMCC1322, a representative of the SAR116 clade in the Alphaproteobacteria.</title>
        <authorList>
            <person name="Oh H.M."/>
            <person name="Kwon K.K."/>
            <person name="Kang I."/>
            <person name="Kang S.G."/>
            <person name="Lee J.H."/>
            <person name="Kim S.J."/>
            <person name="Cho J.C."/>
        </authorList>
    </citation>
    <scope>NUCLEOTIDE SEQUENCE [LARGE SCALE GENOMIC DNA]</scope>
    <source>
        <strain evidence="4 5">IMCC1322</strain>
    </source>
</reference>
<dbReference type="Gene3D" id="3.40.630.30">
    <property type="match status" value="1"/>
</dbReference>
<keyword evidence="2 4" id="KW-0012">Acyltransferase</keyword>
<dbReference type="EC" id="2.3.1.267" evidence="4"/>
<gene>
    <name evidence="4" type="ordered locus">SAR116_0489</name>
</gene>
<dbReference type="CDD" id="cd04301">
    <property type="entry name" value="NAT_SF"/>
    <property type="match status" value="1"/>
</dbReference>
<organism evidence="4 5">
    <name type="scientific">Puniceispirillum marinum (strain IMCC1322)</name>
    <dbReference type="NCBI Taxonomy" id="488538"/>
    <lineage>
        <taxon>Bacteria</taxon>
        <taxon>Pseudomonadati</taxon>
        <taxon>Pseudomonadota</taxon>
        <taxon>Alphaproteobacteria</taxon>
        <taxon>Candidatus Puniceispirillales</taxon>
        <taxon>Candidatus Puniceispirillaceae</taxon>
        <taxon>Candidatus Puniceispirillum</taxon>
    </lineage>
</organism>
<dbReference type="KEGG" id="apb:SAR116_0489"/>
<dbReference type="EMBL" id="CP001751">
    <property type="protein sequence ID" value="ADE38732.1"/>
    <property type="molecule type" value="Genomic_DNA"/>
</dbReference>
<keyword evidence="5" id="KW-1185">Reference proteome</keyword>
<evidence type="ECO:0000259" key="3">
    <source>
        <dbReference type="PROSITE" id="PS51186"/>
    </source>
</evidence>
<dbReference type="HOGENOM" id="CLU_139687_0_0_5"/>
<dbReference type="InterPro" id="IPR050832">
    <property type="entry name" value="Bact_Acetyltransf"/>
</dbReference>
<dbReference type="AlphaFoldDB" id="D5BR18"/>
<dbReference type="GO" id="GO:0008999">
    <property type="term" value="F:protein-N-terminal-alanine acetyltransferase activity"/>
    <property type="evidence" value="ECO:0007669"/>
    <property type="project" value="UniProtKB-EC"/>
</dbReference>
<dbReference type="PANTHER" id="PTHR43877:SF2">
    <property type="entry name" value="AMINOALKYLPHOSPHONATE N-ACETYLTRANSFERASE-RELATED"/>
    <property type="match status" value="1"/>
</dbReference>
<name>D5BR18_PUNMI</name>
<evidence type="ECO:0000256" key="1">
    <source>
        <dbReference type="ARBA" id="ARBA00022679"/>
    </source>
</evidence>
<dbReference type="eggNOG" id="COG0456">
    <property type="taxonomic scope" value="Bacteria"/>
</dbReference>